<organism evidence="2 3">
    <name type="scientific">Hungatella hominis</name>
    <dbReference type="NCBI Taxonomy" id="2763050"/>
    <lineage>
        <taxon>Bacteria</taxon>
        <taxon>Bacillati</taxon>
        <taxon>Bacillota</taxon>
        <taxon>Clostridia</taxon>
        <taxon>Lachnospirales</taxon>
        <taxon>Lachnospiraceae</taxon>
        <taxon>Hungatella</taxon>
    </lineage>
</organism>
<evidence type="ECO:0000313" key="3">
    <source>
        <dbReference type="Proteomes" id="UP000634672"/>
    </source>
</evidence>
<dbReference type="InterPro" id="IPR031680">
    <property type="entry name" value="Hepar_II_III_N"/>
</dbReference>
<protein>
    <submittedName>
        <fullName evidence="2">Heparinase II/III family protein</fullName>
    </submittedName>
</protein>
<dbReference type="PANTHER" id="PTHR39210">
    <property type="entry name" value="HEPARIN-SULFATE LYASE"/>
    <property type="match status" value="1"/>
</dbReference>
<dbReference type="Proteomes" id="UP000634672">
    <property type="component" value="Unassembled WGS sequence"/>
</dbReference>
<feature type="domain" description="Heparin-sulfate lyase N-terminal" evidence="1">
    <location>
        <begin position="53"/>
        <end position="313"/>
    </location>
</feature>
<dbReference type="EMBL" id="JACOPB010000004">
    <property type="protein sequence ID" value="MBC5708607.1"/>
    <property type="molecule type" value="Genomic_DNA"/>
</dbReference>
<dbReference type="Pfam" id="PF20574">
    <property type="entry name" value="DUF6783"/>
    <property type="match status" value="1"/>
</dbReference>
<name>A0ABR7H5Y1_9FIRM</name>
<dbReference type="SUPFAM" id="SSF48230">
    <property type="entry name" value="Chondroitin AC/alginate lyase"/>
    <property type="match status" value="1"/>
</dbReference>
<dbReference type="Gene3D" id="2.70.98.70">
    <property type="match status" value="1"/>
</dbReference>
<evidence type="ECO:0000259" key="1">
    <source>
        <dbReference type="Pfam" id="PF16889"/>
    </source>
</evidence>
<dbReference type="PANTHER" id="PTHR39210:SF1">
    <property type="entry name" value="HEPARIN-SULFATE LYASE"/>
    <property type="match status" value="1"/>
</dbReference>
<dbReference type="InterPro" id="IPR046710">
    <property type="entry name" value="DUF6783"/>
</dbReference>
<evidence type="ECO:0000313" key="2">
    <source>
        <dbReference type="EMBL" id="MBC5708607.1"/>
    </source>
</evidence>
<dbReference type="Gene3D" id="1.50.10.100">
    <property type="entry name" value="Chondroitin AC/alginate lyase"/>
    <property type="match status" value="1"/>
</dbReference>
<dbReference type="RefSeq" id="WP_187021718.1">
    <property type="nucleotide sequence ID" value="NZ_JACOPB010000004.1"/>
</dbReference>
<gene>
    <name evidence="2" type="ORF">H8S75_11660</name>
</gene>
<keyword evidence="3" id="KW-1185">Reference proteome</keyword>
<reference evidence="2 3" key="1">
    <citation type="submission" date="2020-08" db="EMBL/GenBank/DDBJ databases">
        <title>Genome public.</title>
        <authorList>
            <person name="Liu C."/>
            <person name="Sun Q."/>
        </authorList>
    </citation>
    <scope>NUCLEOTIDE SEQUENCE [LARGE SCALE GENOMIC DNA]</scope>
    <source>
        <strain evidence="2 3">NSJ-66</strain>
    </source>
</reference>
<dbReference type="InterPro" id="IPR008929">
    <property type="entry name" value="Chondroitin_lyas"/>
</dbReference>
<accession>A0ABR7H5Y1</accession>
<sequence>MNQRLIETASFINRHIPDLKNNIIREADLALEGMLILPGSGGSPVFVGNPPMWKENPTPQKDREAVFVLNRMGHWKTLIEAFMLTGDGRYASKVTTEFKNWVQVCQRPAIPVRGAGGYSSVSRTADLIDKFDAGEPKYAPWRSLEAGFRMFLSWYLIGDCLEDTPYVTEEIRKGLRQSVTEHAEVLEFVSPRLYPGADHNHYLMEMCGLLFASCKFPELPGAGEWRALAAAELERCLAKQYTEGGGQLEGCPHYHNECLVLLLRSLLAVKEKNGNACFTRAFEEGLRQALIYSLHTCRPTGVGVPWGDSDATAAPIKSVLYGWFVFGDTELVEMAVRLAGLDTVRGVFLSSIWDCPAPERFEELMRQFENRMRKGKKESWEAGLPLTAWFKPLSQVCIRTAWNREAVSLFFACRLPVQNSHSHMDPGGFDFTAYGRNMIADPGRFTYNEIPERALFKSAFSHTTLTVNGKEPFEYRSSWSYGEQGRGKITGLLLENRRNPGLYRIAAEHVFEGYRHQRVLITGFSEEQPFLAVIDRVDGLGREDRVELHFQVNYTRACLKIHSCHLHAPFRGRFTPNSLNAARCTALIRGKSPTKCAAHLTESNFQTRSRGRSAGQTTIFWEPGAPSLIIAGDGRMKPSLRNGWISEAMDQKRPSLILDFQEEKCGEEEDGLKGGGGNSDEETRYFATVLLPVRAEGDVDVRGLYADKSGFHMELDGMTYHIDLRERTES</sequence>
<comment type="caution">
    <text evidence="2">The sequence shown here is derived from an EMBL/GenBank/DDBJ whole genome shotgun (WGS) entry which is preliminary data.</text>
</comment>
<proteinExistence type="predicted"/>
<dbReference type="Pfam" id="PF16889">
    <property type="entry name" value="Hepar_II_III_N"/>
    <property type="match status" value="1"/>
</dbReference>